<evidence type="ECO:0000313" key="3">
    <source>
        <dbReference type="Proteomes" id="UP000187941"/>
    </source>
</evidence>
<gene>
    <name evidence="2" type="ORF">AWR27_13675</name>
</gene>
<dbReference type="Pfam" id="PF05099">
    <property type="entry name" value="TerB"/>
    <property type="match status" value="1"/>
</dbReference>
<dbReference type="STRING" id="1178516.AWR27_13675"/>
<dbReference type="InterPro" id="IPR007791">
    <property type="entry name" value="DjlA_N"/>
</dbReference>
<dbReference type="Gene3D" id="1.10.3680.10">
    <property type="entry name" value="TerB-like"/>
    <property type="match status" value="1"/>
</dbReference>
<name>A0A1P9X4D3_9BACT</name>
<dbReference type="Proteomes" id="UP000187941">
    <property type="component" value="Chromosome"/>
</dbReference>
<organism evidence="2 3">
    <name type="scientific">Spirosoma montaniterrae</name>
    <dbReference type="NCBI Taxonomy" id="1178516"/>
    <lineage>
        <taxon>Bacteria</taxon>
        <taxon>Pseudomonadati</taxon>
        <taxon>Bacteroidota</taxon>
        <taxon>Cytophagia</taxon>
        <taxon>Cytophagales</taxon>
        <taxon>Cytophagaceae</taxon>
        <taxon>Spirosoma</taxon>
    </lineage>
</organism>
<reference evidence="2 3" key="1">
    <citation type="submission" date="2016-01" db="EMBL/GenBank/DDBJ databases">
        <authorList>
            <person name="Oliw E.H."/>
        </authorList>
    </citation>
    <scope>NUCLEOTIDE SEQUENCE [LARGE SCALE GENOMIC DNA]</scope>
    <source>
        <strain evidence="2 3">DY10</strain>
    </source>
</reference>
<evidence type="ECO:0000313" key="2">
    <source>
        <dbReference type="EMBL" id="AQG82489.1"/>
    </source>
</evidence>
<dbReference type="AlphaFoldDB" id="A0A1P9X4D3"/>
<keyword evidence="3" id="KW-1185">Reference proteome</keyword>
<sequence>MYLGFGNLVYALAKADGRVQNEEADAVRQLLAQQPFGDLAQYAFTLLEERNVSIEEAYAFGMRRLTDNRKALNDTLKKQFIDILLHVAGAHDDTSRKEQEMIKRFRRDLRRL</sequence>
<protein>
    <recommendedName>
        <fullName evidence="1">Co-chaperone DjlA N-terminal domain-containing protein</fullName>
    </recommendedName>
</protein>
<feature type="domain" description="Co-chaperone DjlA N-terminal" evidence="1">
    <location>
        <begin position="8"/>
        <end position="106"/>
    </location>
</feature>
<dbReference type="SUPFAM" id="SSF158682">
    <property type="entry name" value="TerB-like"/>
    <property type="match status" value="1"/>
</dbReference>
<evidence type="ECO:0000259" key="1">
    <source>
        <dbReference type="Pfam" id="PF05099"/>
    </source>
</evidence>
<dbReference type="EMBL" id="CP014263">
    <property type="protein sequence ID" value="AQG82489.1"/>
    <property type="molecule type" value="Genomic_DNA"/>
</dbReference>
<dbReference type="KEGG" id="smon:AWR27_13675"/>
<proteinExistence type="predicted"/>
<accession>A0A1P9X4D3</accession>
<dbReference type="InterPro" id="IPR029024">
    <property type="entry name" value="TerB-like"/>
</dbReference>